<dbReference type="Proteomes" id="UP000499080">
    <property type="component" value="Unassembled WGS sequence"/>
</dbReference>
<protein>
    <submittedName>
        <fullName evidence="1">Uncharacterized protein</fullName>
    </submittedName>
</protein>
<name>A0A4Y2CVN3_ARAVE</name>
<dbReference type="AlphaFoldDB" id="A0A4Y2CVN3"/>
<reference evidence="1 2" key="1">
    <citation type="journal article" date="2019" name="Sci. Rep.">
        <title>Orb-weaving spider Araneus ventricosus genome elucidates the spidroin gene catalogue.</title>
        <authorList>
            <person name="Kono N."/>
            <person name="Nakamura H."/>
            <person name="Ohtoshi R."/>
            <person name="Moran D.A.P."/>
            <person name="Shinohara A."/>
            <person name="Yoshida Y."/>
            <person name="Fujiwara M."/>
            <person name="Mori M."/>
            <person name="Tomita M."/>
            <person name="Arakawa K."/>
        </authorList>
    </citation>
    <scope>NUCLEOTIDE SEQUENCE [LARGE SCALE GENOMIC DNA]</scope>
</reference>
<dbReference type="EMBL" id="BGPR01000257">
    <property type="protein sequence ID" value="GBM08433.1"/>
    <property type="molecule type" value="Genomic_DNA"/>
</dbReference>
<evidence type="ECO:0000313" key="1">
    <source>
        <dbReference type="EMBL" id="GBM08433.1"/>
    </source>
</evidence>
<comment type="caution">
    <text evidence="1">The sequence shown here is derived from an EMBL/GenBank/DDBJ whole genome shotgun (WGS) entry which is preliminary data.</text>
</comment>
<proteinExistence type="predicted"/>
<gene>
    <name evidence="1" type="ORF">AVEN_267707_1</name>
</gene>
<organism evidence="1 2">
    <name type="scientific">Araneus ventricosus</name>
    <name type="common">Orbweaver spider</name>
    <name type="synonym">Epeira ventricosa</name>
    <dbReference type="NCBI Taxonomy" id="182803"/>
    <lineage>
        <taxon>Eukaryota</taxon>
        <taxon>Metazoa</taxon>
        <taxon>Ecdysozoa</taxon>
        <taxon>Arthropoda</taxon>
        <taxon>Chelicerata</taxon>
        <taxon>Arachnida</taxon>
        <taxon>Araneae</taxon>
        <taxon>Araneomorphae</taxon>
        <taxon>Entelegynae</taxon>
        <taxon>Araneoidea</taxon>
        <taxon>Araneidae</taxon>
        <taxon>Araneus</taxon>
    </lineage>
</organism>
<accession>A0A4Y2CVN3</accession>
<keyword evidence="2" id="KW-1185">Reference proteome</keyword>
<evidence type="ECO:0000313" key="2">
    <source>
        <dbReference type="Proteomes" id="UP000499080"/>
    </source>
</evidence>
<sequence length="93" mass="10092">MARVIRPKENSIRLILASFPGVRREPRIELRSRHNGLSNWGLSAGTSVAGRRAQAPGALGLFPSARICARLDAGANSACRIHAHRGRQIAEEL</sequence>
<dbReference type="OrthoDB" id="10533356at2759"/>